<feature type="domain" description="Histidine kinase" evidence="16">
    <location>
        <begin position="676"/>
        <end position="892"/>
    </location>
</feature>
<accession>A0ABY0ISR4</accession>
<dbReference type="Pfam" id="PF00072">
    <property type="entry name" value="Response_reg"/>
    <property type="match status" value="2"/>
</dbReference>
<evidence type="ECO:0000256" key="11">
    <source>
        <dbReference type="ARBA" id="ARBA00023136"/>
    </source>
</evidence>
<dbReference type="PRINTS" id="PR00344">
    <property type="entry name" value="BCTRLSENSOR"/>
</dbReference>
<sequence length="1288" mass="143330">MLSPLHILVIEDMASDYLLLARSLSHGEIPVETRHVGNVDELSEALEDRHWDVVLCDYSIPGLSFEDAFHLIRRRQPEVPVIVVSGSLMDEDAVDLLRLGASDFVLKDRLARLMPAICRSIEESEEKQRRQRIERELEIVWERLDLALTATNDGLWDWDLSSNALYLSPRWFTMLGYGENEYPCSLETWRQFIHPDDLTRAMAILSDATGATGRERIEQVLRMRSKDGTWHDVLCRAMAIRNDGQVRRIIGTNTDVTAISQAQHQSLQTEARYKALVEASAQIVWSCNARGEIFEDSPSWQAYTGSSMADGDLRLASIHPEDKEELARRWRQALSQNSILEMDHRLRHHSGQWRWTHCRAVPLRLANGRIGAWVGMNIDIHDKKLAELNQQRYEQLVLNAGDGLAIYDRDLRVCLCNREFAEFLGHTPESIRGLALQELLPADRFEKALPHLQAALQGQSVRFQLSVDRPGRGTYHISLRYQPLMQNGQIDGIVASLTDVSELKQAEQALRQTQVELEQHRDKLEQLVESRSAELRASEARLRLAIAAAGLGAWEYDPELECHLPALSGNTLFDLHQGSFAEFLQAIHPEDREAMAQAMGQALHTEGRHLFEYRVLQQGTCRWVADTFDVQRRQGRLQVVGTLQDITERRQADASREAAREAAEQLARIKSEFLANMSHEIRTPLNAILGFAQLGQRETPESRARIGFQRIHDAGQHLLGIINDILDFSKIEAGKMKLEMQPTNPCEVVDHVVKLMAASVFQKGLELRVEESDNLPAAFDGDSLRLAQVLLNLLGNALKFTDQGSITLREERDGQDLIYSIRDTGIGMNREQLGRLFHAFEQGHGGTSRRFGGTGLGLTITKRLVEMMGGSIEVESTPGQGTCFSIRIPMHNVVEAQPSPPLQVGLLGFEQEDRRQLAATLAAYGISTAIIGGDAATTPSGLALVVADVKVEPALLGRLLQRGERVAVLHQPGCLPPPSPLAPELQYLERPLRACHVESLALGQCAAGTTAADPQRRLGGIAILIAEDNQANRLVLRELLESEGASIVCVENGLEAVETLQRRGSQDFQLFLTDVQMPVMDGYTAAREVSRQYPELPIIGVTANVTLEDRQNCLNAGMVDHVGKPYQLDALVEAILRVVRSDARPSPLWQAPPNPLPVQAAPAPAAPAQADSGELDWPQLRSRLGVKPGLMERFLRLFLESNGRLPDELRDLACNPDLERLRRLGHALYGSAANLAAVPTATLARRLEYAAAAGEPESTVLAGELADQLERLFATIHQYLDQLQENAP</sequence>
<feature type="coiled-coil region" evidence="14">
    <location>
        <begin position="500"/>
        <end position="541"/>
    </location>
</feature>
<dbReference type="SUPFAM" id="SSF55785">
    <property type="entry name" value="PYP-like sensor domain (PAS domain)"/>
    <property type="match status" value="4"/>
</dbReference>
<dbReference type="SMART" id="SM00387">
    <property type="entry name" value="HATPase_c"/>
    <property type="match status" value="1"/>
</dbReference>
<dbReference type="EMBL" id="SHKM01000001">
    <property type="protein sequence ID" value="RZT90026.1"/>
    <property type="molecule type" value="Genomic_DNA"/>
</dbReference>
<gene>
    <name evidence="21" type="ORF">EV678_0830</name>
</gene>
<feature type="domain" description="Response regulatory" evidence="17">
    <location>
        <begin position="1022"/>
        <end position="1139"/>
    </location>
</feature>
<keyword evidence="5 13" id="KW-0597">Phosphoprotein</keyword>
<evidence type="ECO:0000256" key="9">
    <source>
        <dbReference type="ARBA" id="ARBA00022989"/>
    </source>
</evidence>
<dbReference type="RefSeq" id="WP_130458600.1">
    <property type="nucleotide sequence ID" value="NZ_SHKM01000001.1"/>
</dbReference>
<dbReference type="SUPFAM" id="SSF47384">
    <property type="entry name" value="Homodimeric domain of signal transducing histidine kinase"/>
    <property type="match status" value="1"/>
</dbReference>
<feature type="domain" description="PAS" evidence="18">
    <location>
        <begin position="389"/>
        <end position="459"/>
    </location>
</feature>
<feature type="domain" description="HPt" evidence="20">
    <location>
        <begin position="1187"/>
        <end position="1286"/>
    </location>
</feature>
<dbReference type="PROSITE" id="PS50110">
    <property type="entry name" value="RESPONSE_REGULATORY"/>
    <property type="match status" value="2"/>
</dbReference>
<comment type="catalytic activity">
    <reaction evidence="1">
        <text>ATP + protein L-histidine = ADP + protein N-phospho-L-histidine.</text>
        <dbReference type="EC" id="2.7.13.3"/>
    </reaction>
</comment>
<feature type="modified residue" description="4-aspartylphosphate" evidence="13">
    <location>
        <position position="1074"/>
    </location>
</feature>
<dbReference type="InterPro" id="IPR005467">
    <property type="entry name" value="His_kinase_dom"/>
</dbReference>
<dbReference type="Pfam" id="PF01627">
    <property type="entry name" value="Hpt"/>
    <property type="match status" value="1"/>
</dbReference>
<proteinExistence type="predicted"/>
<keyword evidence="7" id="KW-0547">Nucleotide-binding</keyword>
<dbReference type="Gene3D" id="1.20.120.160">
    <property type="entry name" value="HPT domain"/>
    <property type="match status" value="1"/>
</dbReference>
<feature type="modified residue" description="Phosphohistidine" evidence="12">
    <location>
        <position position="1226"/>
    </location>
</feature>
<feature type="modified residue" description="4-aspartylphosphate" evidence="13">
    <location>
        <position position="57"/>
    </location>
</feature>
<keyword evidence="10" id="KW-0902">Two-component regulatory system</keyword>
<dbReference type="Proteomes" id="UP000292136">
    <property type="component" value="Unassembled WGS sequence"/>
</dbReference>
<dbReference type="SMART" id="SM00448">
    <property type="entry name" value="REC"/>
    <property type="match status" value="2"/>
</dbReference>
<evidence type="ECO:0000256" key="5">
    <source>
        <dbReference type="ARBA" id="ARBA00022553"/>
    </source>
</evidence>
<feature type="compositionally biased region" description="Low complexity" evidence="15">
    <location>
        <begin position="1157"/>
        <end position="1170"/>
    </location>
</feature>
<dbReference type="SMART" id="SM00388">
    <property type="entry name" value="HisKA"/>
    <property type="match status" value="1"/>
</dbReference>
<evidence type="ECO:0000313" key="22">
    <source>
        <dbReference type="Proteomes" id="UP000292136"/>
    </source>
</evidence>
<evidence type="ECO:0000256" key="14">
    <source>
        <dbReference type="SAM" id="Coils"/>
    </source>
</evidence>
<keyword evidence="9" id="KW-1133">Transmembrane helix</keyword>
<dbReference type="SUPFAM" id="SSF47226">
    <property type="entry name" value="Histidine-containing phosphotransfer domain, HPT domain"/>
    <property type="match status" value="1"/>
</dbReference>
<evidence type="ECO:0000259" key="16">
    <source>
        <dbReference type="PROSITE" id="PS50109"/>
    </source>
</evidence>
<dbReference type="Gene3D" id="3.40.50.2300">
    <property type="match status" value="2"/>
</dbReference>
<dbReference type="CDD" id="cd16922">
    <property type="entry name" value="HATPase_EvgS-ArcB-TorS-like"/>
    <property type="match status" value="1"/>
</dbReference>
<dbReference type="InterPro" id="IPR003594">
    <property type="entry name" value="HATPase_dom"/>
</dbReference>
<dbReference type="SUPFAM" id="SSF55874">
    <property type="entry name" value="ATPase domain of HSP90 chaperone/DNA topoisomerase II/histidine kinase"/>
    <property type="match status" value="1"/>
</dbReference>
<dbReference type="NCBIfam" id="TIGR00229">
    <property type="entry name" value="sensory_box"/>
    <property type="match status" value="4"/>
</dbReference>
<evidence type="ECO:0000256" key="2">
    <source>
        <dbReference type="ARBA" id="ARBA00004651"/>
    </source>
</evidence>
<reference evidence="21 22" key="1">
    <citation type="submission" date="2019-02" db="EMBL/GenBank/DDBJ databases">
        <title>Genomic Encyclopedia of Type Strains, Phase IV (KMG-IV): sequencing the most valuable type-strain genomes for metagenomic binning, comparative biology and taxonomic classification.</title>
        <authorList>
            <person name="Goeker M."/>
        </authorList>
    </citation>
    <scope>NUCLEOTIDE SEQUENCE [LARGE SCALE GENOMIC DNA]</scope>
    <source>
        <strain evidence="21 22">DSM 21223</strain>
    </source>
</reference>
<evidence type="ECO:0000256" key="3">
    <source>
        <dbReference type="ARBA" id="ARBA00012438"/>
    </source>
</evidence>
<dbReference type="PANTHER" id="PTHR45339">
    <property type="entry name" value="HYBRID SIGNAL TRANSDUCTION HISTIDINE KINASE J"/>
    <property type="match status" value="1"/>
</dbReference>
<evidence type="ECO:0000259" key="20">
    <source>
        <dbReference type="PROSITE" id="PS50894"/>
    </source>
</evidence>
<dbReference type="Pfam" id="PF08447">
    <property type="entry name" value="PAS_3"/>
    <property type="match status" value="3"/>
</dbReference>
<dbReference type="CDD" id="cd00156">
    <property type="entry name" value="REC"/>
    <property type="match status" value="1"/>
</dbReference>
<dbReference type="SMART" id="SM00086">
    <property type="entry name" value="PAC"/>
    <property type="match status" value="4"/>
</dbReference>
<dbReference type="InterPro" id="IPR036641">
    <property type="entry name" value="HPT_dom_sf"/>
</dbReference>
<dbReference type="InterPro" id="IPR008207">
    <property type="entry name" value="Sig_transdc_His_kin_Hpt_dom"/>
</dbReference>
<dbReference type="SMART" id="SM00091">
    <property type="entry name" value="PAS"/>
    <property type="match status" value="4"/>
</dbReference>
<dbReference type="Gene3D" id="3.30.450.20">
    <property type="entry name" value="PAS domain"/>
    <property type="match status" value="4"/>
</dbReference>
<dbReference type="InterPro" id="IPR036890">
    <property type="entry name" value="HATPase_C_sf"/>
</dbReference>
<dbReference type="InterPro" id="IPR011006">
    <property type="entry name" value="CheY-like_superfamily"/>
</dbReference>
<dbReference type="PANTHER" id="PTHR45339:SF1">
    <property type="entry name" value="HYBRID SIGNAL TRANSDUCTION HISTIDINE KINASE J"/>
    <property type="match status" value="1"/>
</dbReference>
<dbReference type="PROSITE" id="PS50112">
    <property type="entry name" value="PAS"/>
    <property type="match status" value="2"/>
</dbReference>
<evidence type="ECO:0000256" key="8">
    <source>
        <dbReference type="ARBA" id="ARBA00022840"/>
    </source>
</evidence>
<dbReference type="InterPro" id="IPR001789">
    <property type="entry name" value="Sig_transdc_resp-reg_receiver"/>
</dbReference>
<evidence type="ECO:0000259" key="18">
    <source>
        <dbReference type="PROSITE" id="PS50112"/>
    </source>
</evidence>
<dbReference type="CDD" id="cd00130">
    <property type="entry name" value="PAS"/>
    <property type="match status" value="4"/>
</dbReference>
<evidence type="ECO:0000256" key="10">
    <source>
        <dbReference type="ARBA" id="ARBA00023012"/>
    </source>
</evidence>
<feature type="domain" description="PAC" evidence="19">
    <location>
        <begin position="340"/>
        <end position="392"/>
    </location>
</feature>
<dbReference type="InterPro" id="IPR000700">
    <property type="entry name" value="PAS-assoc_C"/>
</dbReference>
<evidence type="ECO:0000259" key="17">
    <source>
        <dbReference type="PROSITE" id="PS50110"/>
    </source>
</evidence>
<dbReference type="EC" id="2.7.13.3" evidence="3"/>
<keyword evidence="14" id="KW-0175">Coiled coil</keyword>
<feature type="region of interest" description="Disordered" evidence="15">
    <location>
        <begin position="1148"/>
        <end position="1173"/>
    </location>
</feature>
<dbReference type="Pfam" id="PF00512">
    <property type="entry name" value="HisKA"/>
    <property type="match status" value="1"/>
</dbReference>
<keyword evidence="6" id="KW-0812">Transmembrane</keyword>
<name>A0ABY0ISR4_9RHOO</name>
<dbReference type="InterPro" id="IPR036097">
    <property type="entry name" value="HisK_dim/P_sf"/>
</dbReference>
<dbReference type="Gene3D" id="1.10.287.130">
    <property type="match status" value="1"/>
</dbReference>
<dbReference type="InterPro" id="IPR013655">
    <property type="entry name" value="PAS_fold_3"/>
</dbReference>
<dbReference type="PROSITE" id="PS50894">
    <property type="entry name" value="HPT"/>
    <property type="match status" value="1"/>
</dbReference>
<evidence type="ECO:0000259" key="19">
    <source>
        <dbReference type="PROSITE" id="PS50113"/>
    </source>
</evidence>
<evidence type="ECO:0000256" key="12">
    <source>
        <dbReference type="PROSITE-ProRule" id="PRU00110"/>
    </source>
</evidence>
<dbReference type="Gene3D" id="3.30.565.10">
    <property type="entry name" value="Histidine kinase-like ATPase, C-terminal domain"/>
    <property type="match status" value="1"/>
</dbReference>
<dbReference type="InterPro" id="IPR001610">
    <property type="entry name" value="PAC"/>
</dbReference>
<evidence type="ECO:0000313" key="21">
    <source>
        <dbReference type="EMBL" id="RZT90026.1"/>
    </source>
</evidence>
<feature type="domain" description="PAS" evidence="18">
    <location>
        <begin position="140"/>
        <end position="212"/>
    </location>
</feature>
<comment type="caution">
    <text evidence="21">The sequence shown here is derived from an EMBL/GenBank/DDBJ whole genome shotgun (WGS) entry which is preliminary data.</text>
</comment>
<keyword evidence="11" id="KW-0472">Membrane</keyword>
<dbReference type="InterPro" id="IPR003661">
    <property type="entry name" value="HisK_dim/P_dom"/>
</dbReference>
<evidence type="ECO:0000256" key="13">
    <source>
        <dbReference type="PROSITE-ProRule" id="PRU00169"/>
    </source>
</evidence>
<dbReference type="InterPro" id="IPR013656">
    <property type="entry name" value="PAS_4"/>
</dbReference>
<keyword evidence="22" id="KW-1185">Reference proteome</keyword>
<evidence type="ECO:0000256" key="15">
    <source>
        <dbReference type="SAM" id="MobiDB-lite"/>
    </source>
</evidence>
<organism evidence="21 22">
    <name type="scientific">Azospira oryzae</name>
    <dbReference type="NCBI Taxonomy" id="146939"/>
    <lineage>
        <taxon>Bacteria</taxon>
        <taxon>Pseudomonadati</taxon>
        <taxon>Pseudomonadota</taxon>
        <taxon>Betaproteobacteria</taxon>
        <taxon>Rhodocyclales</taxon>
        <taxon>Rhodocyclaceae</taxon>
        <taxon>Azospira</taxon>
    </lineage>
</organism>
<dbReference type="SUPFAM" id="SSF52172">
    <property type="entry name" value="CheY-like"/>
    <property type="match status" value="2"/>
</dbReference>
<feature type="domain" description="Response regulatory" evidence="17">
    <location>
        <begin position="6"/>
        <end position="122"/>
    </location>
</feature>
<keyword evidence="8" id="KW-0067">ATP-binding</keyword>
<dbReference type="Pfam" id="PF02518">
    <property type="entry name" value="HATPase_c"/>
    <property type="match status" value="1"/>
</dbReference>
<dbReference type="CDD" id="cd17546">
    <property type="entry name" value="REC_hyHK_CKI1_RcsC-like"/>
    <property type="match status" value="1"/>
</dbReference>
<evidence type="ECO:0000256" key="4">
    <source>
        <dbReference type="ARBA" id="ARBA00022475"/>
    </source>
</evidence>
<dbReference type="Pfam" id="PF08448">
    <property type="entry name" value="PAS_4"/>
    <property type="match status" value="1"/>
</dbReference>
<dbReference type="CDD" id="cd00082">
    <property type="entry name" value="HisKA"/>
    <property type="match status" value="1"/>
</dbReference>
<dbReference type="InterPro" id="IPR000014">
    <property type="entry name" value="PAS"/>
</dbReference>
<dbReference type="InterPro" id="IPR004358">
    <property type="entry name" value="Sig_transdc_His_kin-like_C"/>
</dbReference>
<evidence type="ECO:0000256" key="7">
    <source>
        <dbReference type="ARBA" id="ARBA00022741"/>
    </source>
</evidence>
<evidence type="ECO:0000256" key="6">
    <source>
        <dbReference type="ARBA" id="ARBA00022692"/>
    </source>
</evidence>
<evidence type="ECO:0000256" key="1">
    <source>
        <dbReference type="ARBA" id="ARBA00000085"/>
    </source>
</evidence>
<dbReference type="PROSITE" id="PS50109">
    <property type="entry name" value="HIS_KIN"/>
    <property type="match status" value="1"/>
</dbReference>
<feature type="domain" description="PAC" evidence="19">
    <location>
        <begin position="459"/>
        <end position="512"/>
    </location>
</feature>
<dbReference type="PROSITE" id="PS50113">
    <property type="entry name" value="PAC"/>
    <property type="match status" value="2"/>
</dbReference>
<protein>
    <recommendedName>
        <fullName evidence="3">histidine kinase</fullName>
        <ecNumber evidence="3">2.7.13.3</ecNumber>
    </recommendedName>
</protein>
<comment type="subcellular location">
    <subcellularLocation>
        <location evidence="2">Cell membrane</location>
        <topology evidence="2">Multi-pass membrane protein</topology>
    </subcellularLocation>
</comment>
<keyword evidence="4" id="KW-1003">Cell membrane</keyword>
<dbReference type="InterPro" id="IPR035965">
    <property type="entry name" value="PAS-like_dom_sf"/>
</dbReference>